<dbReference type="InterPro" id="IPR017441">
    <property type="entry name" value="Protein_kinase_ATP_BS"/>
</dbReference>
<dbReference type="RefSeq" id="WP_072943358.1">
    <property type="nucleotide sequence ID" value="NZ_FNSV01000005.1"/>
</dbReference>
<keyword evidence="1" id="KW-0067">ATP-binding</keyword>
<reference evidence="6" key="1">
    <citation type="submission" date="2016-10" db="EMBL/GenBank/DDBJ databases">
        <authorList>
            <person name="Varghese N."/>
            <person name="Submissions S."/>
        </authorList>
    </citation>
    <scope>NUCLEOTIDE SEQUENCE [LARGE SCALE GENOMIC DNA]</scope>
    <source>
        <strain evidence="6">DSM 44498</strain>
    </source>
</reference>
<keyword evidence="1" id="KW-0547">Nucleotide-binding</keyword>
<name>A0A1H5C6T8_9NOCA</name>
<dbReference type="PANTHER" id="PTHR45632:SF24">
    <property type="entry name" value="GALACTOSE OXIDASE"/>
    <property type="match status" value="1"/>
</dbReference>
<feature type="transmembrane region" description="Helical" evidence="3">
    <location>
        <begin position="398"/>
        <end position="418"/>
    </location>
</feature>
<feature type="region of interest" description="Disordered" evidence="2">
    <location>
        <begin position="343"/>
        <end position="392"/>
    </location>
</feature>
<dbReference type="PROSITE" id="PS00107">
    <property type="entry name" value="PROTEIN_KINASE_ATP"/>
    <property type="match status" value="1"/>
</dbReference>
<dbReference type="CDD" id="cd14014">
    <property type="entry name" value="STKc_PknB_like"/>
    <property type="match status" value="1"/>
</dbReference>
<dbReference type="InterPro" id="IPR000719">
    <property type="entry name" value="Prot_kinase_dom"/>
</dbReference>
<evidence type="ECO:0000256" key="1">
    <source>
        <dbReference type="PROSITE-ProRule" id="PRU10141"/>
    </source>
</evidence>
<keyword evidence="5" id="KW-0808">Transferase</keyword>
<evidence type="ECO:0000313" key="6">
    <source>
        <dbReference type="Proteomes" id="UP000183561"/>
    </source>
</evidence>
<organism evidence="5 6">
    <name type="scientific">Rhodococcus koreensis</name>
    <dbReference type="NCBI Taxonomy" id="99653"/>
    <lineage>
        <taxon>Bacteria</taxon>
        <taxon>Bacillati</taxon>
        <taxon>Actinomycetota</taxon>
        <taxon>Actinomycetes</taxon>
        <taxon>Mycobacteriales</taxon>
        <taxon>Nocardiaceae</taxon>
        <taxon>Rhodococcus</taxon>
    </lineage>
</organism>
<dbReference type="InterPro" id="IPR011009">
    <property type="entry name" value="Kinase-like_dom_sf"/>
</dbReference>
<evidence type="ECO:0000256" key="3">
    <source>
        <dbReference type="SAM" id="Phobius"/>
    </source>
</evidence>
<keyword evidence="3" id="KW-0472">Membrane</keyword>
<keyword evidence="3" id="KW-0812">Transmembrane</keyword>
<dbReference type="Gene3D" id="3.30.200.20">
    <property type="entry name" value="Phosphorylase Kinase, domain 1"/>
    <property type="match status" value="1"/>
</dbReference>
<evidence type="ECO:0000313" key="5">
    <source>
        <dbReference type="EMBL" id="SED62553.1"/>
    </source>
</evidence>
<dbReference type="Pfam" id="PF00069">
    <property type="entry name" value="Pkinase"/>
    <property type="match status" value="1"/>
</dbReference>
<dbReference type="Gene3D" id="2.120.10.80">
    <property type="entry name" value="Kelch-type beta propeller"/>
    <property type="match status" value="4"/>
</dbReference>
<dbReference type="SMART" id="SM00612">
    <property type="entry name" value="Kelch"/>
    <property type="match status" value="10"/>
</dbReference>
<dbReference type="PANTHER" id="PTHR45632">
    <property type="entry name" value="LD33804P"/>
    <property type="match status" value="1"/>
</dbReference>
<dbReference type="GO" id="GO:0004674">
    <property type="term" value="F:protein serine/threonine kinase activity"/>
    <property type="evidence" value="ECO:0007669"/>
    <property type="project" value="UniProtKB-KW"/>
</dbReference>
<dbReference type="PROSITE" id="PS50011">
    <property type="entry name" value="PROTEIN_KINASE_DOM"/>
    <property type="match status" value="1"/>
</dbReference>
<keyword evidence="5" id="KW-0723">Serine/threonine-protein kinase</keyword>
<evidence type="ECO:0000256" key="2">
    <source>
        <dbReference type="SAM" id="MobiDB-lite"/>
    </source>
</evidence>
<dbReference type="GO" id="GO:0005524">
    <property type="term" value="F:ATP binding"/>
    <property type="evidence" value="ECO:0007669"/>
    <property type="project" value="UniProtKB-UniRule"/>
</dbReference>
<dbReference type="AlphaFoldDB" id="A0A1H5C6T8"/>
<feature type="compositionally biased region" description="Pro residues" evidence="2">
    <location>
        <begin position="353"/>
        <end position="384"/>
    </location>
</feature>
<dbReference type="InterPro" id="IPR006652">
    <property type="entry name" value="Kelch_1"/>
</dbReference>
<dbReference type="SUPFAM" id="SSF117281">
    <property type="entry name" value="Kelch motif"/>
    <property type="match status" value="3"/>
</dbReference>
<evidence type="ECO:0000259" key="4">
    <source>
        <dbReference type="PROSITE" id="PS50011"/>
    </source>
</evidence>
<dbReference type="EMBL" id="FNSV01000005">
    <property type="protein sequence ID" value="SED62553.1"/>
    <property type="molecule type" value="Genomic_DNA"/>
</dbReference>
<keyword evidence="6" id="KW-1185">Reference proteome</keyword>
<dbReference type="OrthoDB" id="136365at2"/>
<gene>
    <name evidence="5" type="ORF">SAMN04490239_9041</name>
</gene>
<keyword evidence="5" id="KW-0418">Kinase</keyword>
<proteinExistence type="predicted"/>
<dbReference type="Pfam" id="PF24681">
    <property type="entry name" value="Kelch_KLHDC2_KLHL20_DRC7"/>
    <property type="match status" value="2"/>
</dbReference>
<accession>A0A1H5C6T8</accession>
<dbReference type="Gene3D" id="1.10.510.10">
    <property type="entry name" value="Transferase(Phosphotransferase) domain 1"/>
    <property type="match status" value="1"/>
</dbReference>
<feature type="binding site" evidence="1">
    <location>
        <position position="59"/>
    </location>
    <ligand>
        <name>ATP</name>
        <dbReference type="ChEBI" id="CHEBI:30616"/>
    </ligand>
</feature>
<dbReference type="Proteomes" id="UP000183561">
    <property type="component" value="Unassembled WGS sequence"/>
</dbReference>
<dbReference type="SUPFAM" id="SSF56112">
    <property type="entry name" value="Protein kinase-like (PK-like)"/>
    <property type="match status" value="1"/>
</dbReference>
<feature type="domain" description="Protein kinase" evidence="4">
    <location>
        <begin position="30"/>
        <end position="287"/>
    </location>
</feature>
<dbReference type="SMART" id="SM00220">
    <property type="entry name" value="S_TKc"/>
    <property type="match status" value="1"/>
</dbReference>
<sequence length="1026" mass="107004">MAVFDPDATQAASIRAVGHGIVAELDAAGFAGAEEVGRGGFGVVYRCLQRSLGRIVAIKVLTSDLDSENRERFLREGYAMGGLSGHPNIVNILQVGVTETGRPYIVMHYHPRDSLAVQIRREGPLPWPEAISIGVKLAGALETAHRTGTLHRDIKPANILLTDYGEPQLTDFGIAHIAGGYETATGGFTGSLAFTAPEVLNGESPTARSDVYGLGATIFSLIAGRAAFERKTGEELVAQFVRISTLTVPDLRAQGIPDGVCAVIERAMASNPFARPASAEEFGHELQAAQRHIGLRSDAMALAPLEPAQPAESHPSAADAGGYRQIRFEDSDGQRPVFAPTEQIQPESHPSGPFWPPTGPSPWPPTGPSPWPPTGPSPWPPPGVPGSSRQARTRRRRILTVLALVVALVLAGGGYLVFREATGPGAAGPTAQQAGEPPAVDPTAAWRPVADARVARQQTATTVADGTMWVFGGLDDNGVSARQEGYDPAIDTWKAGPDLPVPLNHAMAVTYNDEPVLIGGWQAKGQNLTAVASARVMAMRDGRWVDLPPLNVPRAAGAAAVVGDKIVVAGGQADGGLVATTEVFDGTKWTTVPNIPTPREHLAGVSDGKYFYAIGGRDLASDQNTAAVERFDPAAGTWATLPGMPTPRGGLGAAFIDGRIVAVGGEEPTRVLSTVEAYDVIAGTWSQLPALRTPRHGMAVGAVGNTVYAVGGGIKPTHAESTAVSEALQIAPRKTQWAPAWRPLRDAPIARQQTATAVADGTIWVVGGLDNVGSTPKVEGNDPAIDTWKAGPDLPVPLNHAMAVEYGGELVVLGGWVPEGPNLTGTTSDRVLALRDGNWVDLPPLNVPRAAGAAAVVGNEIVVAGGQAEGELVASTEVFDGTKWTTVEDIPTSREHLAGVSDGKYFYAIGGRDLASDQNTAAVERFDPVAGTWATLPGMPTPRGGLGAAFIDGRIVAVGGEQPTRVLSTVEAYDVASATWSALPPMPTGAHGMSVATVGHTVYAIGGALRPTHAESTATAQALDFW</sequence>
<protein>
    <submittedName>
        <fullName evidence="5">Serine/threonine protein kinase</fullName>
    </submittedName>
</protein>
<dbReference type="InterPro" id="IPR015915">
    <property type="entry name" value="Kelch-typ_b-propeller"/>
</dbReference>
<keyword evidence="3" id="KW-1133">Transmembrane helix</keyword>